<feature type="domain" description="HTH gntR-type" evidence="6">
    <location>
        <begin position="20"/>
        <end position="88"/>
    </location>
</feature>
<keyword evidence="5" id="KW-0804">Transcription</keyword>
<dbReference type="KEGG" id="acek:FLP30_04400"/>
<dbReference type="InterPro" id="IPR051446">
    <property type="entry name" value="HTH_trans_reg/aminotransferase"/>
</dbReference>
<accession>A0A5C1YLC3</accession>
<dbReference type="GO" id="GO:0030170">
    <property type="term" value="F:pyridoxal phosphate binding"/>
    <property type="evidence" value="ECO:0007669"/>
    <property type="project" value="InterPro"/>
</dbReference>
<dbReference type="AlphaFoldDB" id="A0A5C1YLC3"/>
<dbReference type="GO" id="GO:0003700">
    <property type="term" value="F:DNA-binding transcription factor activity"/>
    <property type="evidence" value="ECO:0007669"/>
    <property type="project" value="InterPro"/>
</dbReference>
<evidence type="ECO:0000256" key="1">
    <source>
        <dbReference type="ARBA" id="ARBA00005384"/>
    </source>
</evidence>
<dbReference type="Proteomes" id="UP000324536">
    <property type="component" value="Chromosome"/>
</dbReference>
<dbReference type="InterPro" id="IPR036388">
    <property type="entry name" value="WH-like_DNA-bd_sf"/>
</dbReference>
<dbReference type="PROSITE" id="PS50949">
    <property type="entry name" value="HTH_GNTR"/>
    <property type="match status" value="1"/>
</dbReference>
<dbReference type="GO" id="GO:0003677">
    <property type="term" value="F:DNA binding"/>
    <property type="evidence" value="ECO:0007669"/>
    <property type="project" value="UniProtKB-KW"/>
</dbReference>
<dbReference type="Pfam" id="PF00155">
    <property type="entry name" value="Aminotran_1_2"/>
    <property type="match status" value="1"/>
</dbReference>
<keyword evidence="3" id="KW-0805">Transcription regulation</keyword>
<evidence type="ECO:0000259" key="6">
    <source>
        <dbReference type="PROSITE" id="PS50949"/>
    </source>
</evidence>
<reference evidence="7 8" key="1">
    <citation type="submission" date="2019-09" db="EMBL/GenBank/DDBJ databases">
        <title>Genome sequencing of strain KACC 21233.</title>
        <authorList>
            <person name="Heo J."/>
            <person name="Kim S.-J."/>
            <person name="Kim J.-S."/>
            <person name="Hong S.-B."/>
            <person name="Kwon S.-W."/>
        </authorList>
    </citation>
    <scope>NUCLEOTIDE SEQUENCE [LARGE SCALE GENOMIC DNA]</scope>
    <source>
        <strain evidence="7 8">KACC 21233</strain>
    </source>
</reference>
<keyword evidence="8" id="KW-1185">Reference proteome</keyword>
<dbReference type="InterPro" id="IPR036390">
    <property type="entry name" value="WH_DNA-bd_sf"/>
</dbReference>
<evidence type="ECO:0000256" key="2">
    <source>
        <dbReference type="ARBA" id="ARBA00022898"/>
    </source>
</evidence>
<dbReference type="SUPFAM" id="SSF53383">
    <property type="entry name" value="PLP-dependent transferases"/>
    <property type="match status" value="1"/>
</dbReference>
<gene>
    <name evidence="7" type="ORF">FLP30_04400</name>
</gene>
<dbReference type="InterPro" id="IPR015421">
    <property type="entry name" value="PyrdxlP-dep_Trfase_major"/>
</dbReference>
<dbReference type="CDD" id="cd00609">
    <property type="entry name" value="AAT_like"/>
    <property type="match status" value="1"/>
</dbReference>
<dbReference type="EMBL" id="CP043506">
    <property type="protein sequence ID" value="QEO17076.1"/>
    <property type="molecule type" value="Genomic_DNA"/>
</dbReference>
<keyword evidence="7" id="KW-0808">Transferase</keyword>
<evidence type="ECO:0000313" key="8">
    <source>
        <dbReference type="Proteomes" id="UP000324536"/>
    </source>
</evidence>
<dbReference type="GO" id="GO:0008483">
    <property type="term" value="F:transaminase activity"/>
    <property type="evidence" value="ECO:0007669"/>
    <property type="project" value="UniProtKB-KW"/>
</dbReference>
<comment type="similarity">
    <text evidence="1">In the C-terminal section; belongs to the class-I pyridoxal-phosphate-dependent aminotransferase family.</text>
</comment>
<evidence type="ECO:0000313" key="7">
    <source>
        <dbReference type="EMBL" id="QEO17076.1"/>
    </source>
</evidence>
<evidence type="ECO:0000256" key="3">
    <source>
        <dbReference type="ARBA" id="ARBA00023015"/>
    </source>
</evidence>
<dbReference type="CDD" id="cd07377">
    <property type="entry name" value="WHTH_GntR"/>
    <property type="match status" value="1"/>
</dbReference>
<dbReference type="PRINTS" id="PR00035">
    <property type="entry name" value="HTHGNTR"/>
</dbReference>
<dbReference type="SUPFAM" id="SSF46785">
    <property type="entry name" value="Winged helix' DNA-binding domain"/>
    <property type="match status" value="1"/>
</dbReference>
<protein>
    <submittedName>
        <fullName evidence="7">PLP-dependent aminotransferase family protein</fullName>
    </submittedName>
</protein>
<evidence type="ECO:0000256" key="4">
    <source>
        <dbReference type="ARBA" id="ARBA00023125"/>
    </source>
</evidence>
<dbReference type="PANTHER" id="PTHR46577">
    <property type="entry name" value="HTH-TYPE TRANSCRIPTIONAL REGULATORY PROTEIN GABR"/>
    <property type="match status" value="1"/>
</dbReference>
<proteinExistence type="inferred from homology"/>
<dbReference type="SMART" id="SM00345">
    <property type="entry name" value="HTH_GNTR"/>
    <property type="match status" value="1"/>
</dbReference>
<dbReference type="InterPro" id="IPR004839">
    <property type="entry name" value="Aminotransferase_I/II_large"/>
</dbReference>
<dbReference type="Gene3D" id="3.40.640.10">
    <property type="entry name" value="Type I PLP-dependent aspartate aminotransferase-like (Major domain)"/>
    <property type="match status" value="1"/>
</dbReference>
<dbReference type="Gene3D" id="1.10.10.10">
    <property type="entry name" value="Winged helix-like DNA-binding domain superfamily/Winged helix DNA-binding domain"/>
    <property type="match status" value="1"/>
</dbReference>
<dbReference type="PANTHER" id="PTHR46577:SF1">
    <property type="entry name" value="HTH-TYPE TRANSCRIPTIONAL REGULATORY PROTEIN GABR"/>
    <property type="match status" value="1"/>
</dbReference>
<dbReference type="InterPro" id="IPR015424">
    <property type="entry name" value="PyrdxlP-dep_Trfase"/>
</dbReference>
<name>A0A5C1YLC3_9PROT</name>
<sequence length="507" mass="55780">MPSPSSTLLVAFQLDATRKTPVYRQLYEQLRLAIMDGRTRPGSRLPASRTLAAELGLSRNTIVTAYNLLADEGYISLHVGAGAYVHDVLPDDTPPPTSPPPVMEGEGRLPPLSARGRQLTALSMDVGSAYPEPFVADVPAFDVFPLDAWSRLMSQSWRHVQPTMLGYADPSGYMPLRDAIAQNLHAARFLKCTAQQVIMTSGSQQSLDLLARILLDPGDPVWIEDPGYIGTRNTFIAAGARLVPVPVDAEGLVVAEGIKLEPAPRLIFITPSRQYPLGMTLSMARRAEILDFAQSCGAWVIEDDYDSEFRYSGTPLPALQSMDRSGRVFYLGTFSKSLLPSFRLGFVVTPVQFVAVLANAKRVLDRHPPLLEQITLLSFIQSGQFAAHIRRMRRIYKERQSILLNEAHQTLGHIIDMQPVESGVHLIGRFLQDVDDCAFCAAAAKMGIMLRPLSLCYLGPDPQSGLIFGFAAIQPRRIVAAMKKLSLFTHNWLTTHPGHSDEAAQPD</sequence>
<keyword evidence="4" id="KW-0238">DNA-binding</keyword>
<evidence type="ECO:0000256" key="5">
    <source>
        <dbReference type="ARBA" id="ARBA00023163"/>
    </source>
</evidence>
<dbReference type="Pfam" id="PF00392">
    <property type="entry name" value="GntR"/>
    <property type="match status" value="1"/>
</dbReference>
<dbReference type="RefSeq" id="WP_149278755.1">
    <property type="nucleotide sequence ID" value="NZ_CP043506.1"/>
</dbReference>
<dbReference type="InterPro" id="IPR000524">
    <property type="entry name" value="Tscrpt_reg_HTH_GntR"/>
</dbReference>
<dbReference type="OrthoDB" id="9808770at2"/>
<keyword evidence="7" id="KW-0032">Aminotransferase</keyword>
<organism evidence="7 8">
    <name type="scientific">Acetobacter vaccinii</name>
    <dbReference type="NCBI Taxonomy" id="2592655"/>
    <lineage>
        <taxon>Bacteria</taxon>
        <taxon>Pseudomonadati</taxon>
        <taxon>Pseudomonadota</taxon>
        <taxon>Alphaproteobacteria</taxon>
        <taxon>Acetobacterales</taxon>
        <taxon>Acetobacteraceae</taxon>
        <taxon>Acetobacter</taxon>
    </lineage>
</organism>
<keyword evidence="2" id="KW-0663">Pyridoxal phosphate</keyword>